<protein>
    <submittedName>
        <fullName evidence="1">Uncharacterized protein</fullName>
    </submittedName>
</protein>
<dbReference type="AlphaFoldDB" id="A0AA47I5W7"/>
<dbReference type="EMBL" id="CP086239">
    <property type="protein sequence ID" value="WAG60023.1"/>
    <property type="molecule type" value="Genomic_DNA"/>
</dbReference>
<organism evidence="1 2">
    <name type="scientific">Clostridium estertheticum</name>
    <dbReference type="NCBI Taxonomy" id="238834"/>
    <lineage>
        <taxon>Bacteria</taxon>
        <taxon>Bacillati</taxon>
        <taxon>Bacillota</taxon>
        <taxon>Clostridia</taxon>
        <taxon>Eubacteriales</taxon>
        <taxon>Clostridiaceae</taxon>
        <taxon>Clostridium</taxon>
    </lineage>
</organism>
<reference evidence="1" key="1">
    <citation type="submission" date="2021-11" db="EMBL/GenBank/DDBJ databases">
        <title>Clostridia strains as spoilage organisms.</title>
        <authorList>
            <person name="Wambui J."/>
            <person name="Stevens M.J.A."/>
            <person name="Stephan R."/>
        </authorList>
    </citation>
    <scope>NUCLEOTIDE SEQUENCE</scope>
    <source>
        <strain evidence="1">CF009</strain>
    </source>
</reference>
<evidence type="ECO:0000313" key="1">
    <source>
        <dbReference type="EMBL" id="WAG60023.1"/>
    </source>
</evidence>
<dbReference type="RefSeq" id="WP_216123148.1">
    <property type="nucleotide sequence ID" value="NZ_CP086239.1"/>
</dbReference>
<accession>A0AA47I5W7</accession>
<evidence type="ECO:0000313" key="2">
    <source>
        <dbReference type="Proteomes" id="UP001164733"/>
    </source>
</evidence>
<proteinExistence type="predicted"/>
<sequence length="69" mass="8476">MKALIFNIQRYSLHNYSEIRTIAFFKNYWHDISLCANKIKNYNKWQINMLYYLHTAFYGVQKIFTNFAL</sequence>
<name>A0AA47I5W7_9CLOT</name>
<dbReference type="Proteomes" id="UP001164733">
    <property type="component" value="Chromosome"/>
</dbReference>
<gene>
    <name evidence="1" type="ORF">LL038_21185</name>
</gene>